<dbReference type="Proteomes" id="UP001151532">
    <property type="component" value="Chromosome 8"/>
</dbReference>
<dbReference type="InterPro" id="IPR046934">
    <property type="entry name" value="PIR2-like"/>
</dbReference>
<feature type="coiled-coil region" evidence="1">
    <location>
        <begin position="267"/>
        <end position="330"/>
    </location>
</feature>
<dbReference type="AlphaFoldDB" id="A0A9Q0U8I4"/>
<proteinExistence type="predicted"/>
<evidence type="ECO:0000313" key="4">
    <source>
        <dbReference type="Proteomes" id="UP001151532"/>
    </source>
</evidence>
<gene>
    <name evidence="3" type="ORF">OIU79_003690</name>
</gene>
<dbReference type="PANTHER" id="PTHR46405:SF2">
    <property type="entry name" value="OS05G0141500 PROTEIN"/>
    <property type="match status" value="1"/>
</dbReference>
<dbReference type="OrthoDB" id="774873at2759"/>
<name>A0A9Q0U8I4_SALPP</name>
<reference evidence="3" key="1">
    <citation type="submission" date="2022-11" db="EMBL/GenBank/DDBJ databases">
        <authorList>
            <person name="Hyden B.L."/>
            <person name="Feng K."/>
            <person name="Yates T."/>
            <person name="Jawdy S."/>
            <person name="Smart L.B."/>
            <person name="Muchero W."/>
        </authorList>
    </citation>
    <scope>NUCLEOTIDE SEQUENCE</scope>
    <source>
        <tissue evidence="3">Shoot tip</tissue>
    </source>
</reference>
<organism evidence="3 4">
    <name type="scientific">Salix purpurea</name>
    <name type="common">Purple osier willow</name>
    <dbReference type="NCBI Taxonomy" id="77065"/>
    <lineage>
        <taxon>Eukaryota</taxon>
        <taxon>Viridiplantae</taxon>
        <taxon>Streptophyta</taxon>
        <taxon>Embryophyta</taxon>
        <taxon>Tracheophyta</taxon>
        <taxon>Spermatophyta</taxon>
        <taxon>Magnoliopsida</taxon>
        <taxon>eudicotyledons</taxon>
        <taxon>Gunneridae</taxon>
        <taxon>Pentapetalae</taxon>
        <taxon>rosids</taxon>
        <taxon>fabids</taxon>
        <taxon>Malpighiales</taxon>
        <taxon>Salicaceae</taxon>
        <taxon>Saliceae</taxon>
        <taxon>Salix</taxon>
    </lineage>
</organism>
<evidence type="ECO:0000256" key="2">
    <source>
        <dbReference type="SAM" id="MobiDB-lite"/>
    </source>
</evidence>
<keyword evidence="4" id="KW-1185">Reference proteome</keyword>
<keyword evidence="1" id="KW-0175">Coiled coil</keyword>
<comment type="caution">
    <text evidence="3">The sequence shown here is derived from an EMBL/GenBank/DDBJ whole genome shotgun (WGS) entry which is preliminary data.</text>
</comment>
<sequence>MGVDVPQDNRNLNLPSNPSSQVTFNSVSSSTSSSISKTDISSTLPPVSVLPALPKVNTAPAPPAADTELSLSLPAKSNSNLVPASCSAEAPISSFAGISELQNQLQEWTEWANQKVMQAARRLGKDKAELKSLRQEKEEVERLKKEKQTLEESTMKKLTEMENALCKAGRQVETANSAVQRLEVENAALRQEMEAAKLRAIESAASCQEVSKREKKTLMKFQSWEKQKALLQEEFATERHKATSIRRLVDVVSTYVEARWRQEEKAKEEVLMQASSIRKEIENIEASAKSKEGMIKLKAETNLQKYKDDIQKLEKEISQLRLKTDSSKIAALRKGIDGSYASRLAEIKCSPAKKECRTPKDLRSGQ</sequence>
<accession>A0A9Q0U8I4</accession>
<reference evidence="3" key="2">
    <citation type="journal article" date="2023" name="Int. J. Mol. Sci.">
        <title>De Novo Assembly and Annotation of 11 Diverse Shrub Willow (Salix) Genomes Reveals Novel Gene Organization in Sex-Linked Regions.</title>
        <authorList>
            <person name="Hyden B."/>
            <person name="Feng K."/>
            <person name="Yates T.B."/>
            <person name="Jawdy S."/>
            <person name="Cereghino C."/>
            <person name="Smart L.B."/>
            <person name="Muchero W."/>
        </authorList>
    </citation>
    <scope>NUCLEOTIDE SEQUENCE</scope>
    <source>
        <tissue evidence="3">Shoot tip</tissue>
    </source>
</reference>
<feature type="region of interest" description="Disordered" evidence="2">
    <location>
        <begin position="1"/>
        <end position="47"/>
    </location>
</feature>
<protein>
    <submittedName>
        <fullName evidence="3">Uncharacterized protein</fullName>
    </submittedName>
</protein>
<evidence type="ECO:0000256" key="1">
    <source>
        <dbReference type="SAM" id="Coils"/>
    </source>
</evidence>
<feature type="coiled-coil region" evidence="1">
    <location>
        <begin position="116"/>
        <end position="199"/>
    </location>
</feature>
<dbReference type="PANTHER" id="PTHR46405">
    <property type="entry name" value="OS05G0141500 PROTEIN"/>
    <property type="match status" value="1"/>
</dbReference>
<evidence type="ECO:0000313" key="3">
    <source>
        <dbReference type="EMBL" id="KAJ6725362.1"/>
    </source>
</evidence>
<feature type="compositionally biased region" description="Low complexity" evidence="2">
    <location>
        <begin position="11"/>
        <end position="43"/>
    </location>
</feature>
<dbReference type="EMBL" id="JAPFFK010000013">
    <property type="protein sequence ID" value="KAJ6725362.1"/>
    <property type="molecule type" value="Genomic_DNA"/>
</dbReference>